<evidence type="ECO:0000256" key="2">
    <source>
        <dbReference type="ARBA" id="ARBA00023239"/>
    </source>
</evidence>
<dbReference type="CDD" id="cd06558">
    <property type="entry name" value="crotonase-like"/>
    <property type="match status" value="1"/>
</dbReference>
<dbReference type="InterPro" id="IPR029045">
    <property type="entry name" value="ClpP/crotonase-like_dom_sf"/>
</dbReference>
<dbReference type="InterPro" id="IPR014748">
    <property type="entry name" value="Enoyl-CoA_hydra_C"/>
</dbReference>
<proteinExistence type="inferred from homology"/>
<evidence type="ECO:0000256" key="1">
    <source>
        <dbReference type="ARBA" id="ARBA00005254"/>
    </source>
</evidence>
<comment type="similarity">
    <text evidence="1 3">Belongs to the enoyl-CoA hydratase/isomerase family.</text>
</comment>
<protein>
    <submittedName>
        <fullName evidence="4">Crotonobetainyl-CoA hydratase</fullName>
    </submittedName>
</protein>
<comment type="caution">
    <text evidence="4">The sequence shown here is derived from an EMBL/GenBank/DDBJ whole genome shotgun (WGS) entry which is preliminary data.</text>
</comment>
<dbReference type="InterPro" id="IPR018376">
    <property type="entry name" value="Enoyl-CoA_hyd/isom_CS"/>
</dbReference>
<gene>
    <name evidence="4" type="ORF">C7H85_19020</name>
</gene>
<evidence type="ECO:0000313" key="5">
    <source>
        <dbReference type="Proteomes" id="UP000240243"/>
    </source>
</evidence>
<dbReference type="EMBL" id="PXYG01000013">
    <property type="protein sequence ID" value="PSJ40349.1"/>
    <property type="molecule type" value="Genomic_DNA"/>
</dbReference>
<keyword evidence="5" id="KW-1185">Reference proteome</keyword>
<dbReference type="Gene3D" id="1.10.12.10">
    <property type="entry name" value="Lyase 2-enoyl-coa Hydratase, Chain A, domain 2"/>
    <property type="match status" value="1"/>
</dbReference>
<dbReference type="PANTHER" id="PTHR11941:SF54">
    <property type="entry name" value="ENOYL-COA HYDRATASE, MITOCHONDRIAL"/>
    <property type="match status" value="1"/>
</dbReference>
<accession>A0A2P7QQX8</accession>
<dbReference type="Pfam" id="PF00378">
    <property type="entry name" value="ECH_1"/>
    <property type="match status" value="1"/>
</dbReference>
<dbReference type="Proteomes" id="UP000240243">
    <property type="component" value="Unassembled WGS sequence"/>
</dbReference>
<dbReference type="PROSITE" id="PS00166">
    <property type="entry name" value="ENOYL_COA_HYDRATASE"/>
    <property type="match status" value="1"/>
</dbReference>
<dbReference type="FunFam" id="3.90.226.10:FF:000009">
    <property type="entry name" value="Carnitinyl-CoA dehydratase"/>
    <property type="match status" value="1"/>
</dbReference>
<name>A0A2P7QQX8_9GAMM</name>
<organism evidence="4 5">
    <name type="scientific">Zobellella endophytica</name>
    <dbReference type="NCBI Taxonomy" id="2116700"/>
    <lineage>
        <taxon>Bacteria</taxon>
        <taxon>Pseudomonadati</taxon>
        <taxon>Pseudomonadota</taxon>
        <taxon>Gammaproteobacteria</taxon>
        <taxon>Aeromonadales</taxon>
        <taxon>Aeromonadaceae</taxon>
        <taxon>Zobellella</taxon>
    </lineage>
</organism>
<dbReference type="OrthoDB" id="9775794at2"/>
<dbReference type="GO" id="GO:0006635">
    <property type="term" value="P:fatty acid beta-oxidation"/>
    <property type="evidence" value="ECO:0007669"/>
    <property type="project" value="TreeGrafter"/>
</dbReference>
<keyword evidence="2" id="KW-0456">Lyase</keyword>
<dbReference type="GO" id="GO:0016829">
    <property type="term" value="F:lyase activity"/>
    <property type="evidence" value="ECO:0007669"/>
    <property type="project" value="UniProtKB-KW"/>
</dbReference>
<dbReference type="InterPro" id="IPR001753">
    <property type="entry name" value="Enoyl-CoA_hydra/iso"/>
</dbReference>
<dbReference type="PANTHER" id="PTHR11941">
    <property type="entry name" value="ENOYL-COA HYDRATASE-RELATED"/>
    <property type="match status" value="1"/>
</dbReference>
<reference evidence="4 5" key="1">
    <citation type="submission" date="2018-03" db="EMBL/GenBank/DDBJ databases">
        <title>The draft genome of Zobellella sp. 59N8.</title>
        <authorList>
            <person name="Liu L."/>
            <person name="Li L."/>
            <person name="Zhang X."/>
            <person name="Liang L."/>
            <person name="Wang T."/>
        </authorList>
    </citation>
    <scope>NUCLEOTIDE SEQUENCE [LARGE SCALE GENOMIC DNA]</scope>
    <source>
        <strain evidence="4 5">59N8</strain>
    </source>
</reference>
<evidence type="ECO:0000256" key="3">
    <source>
        <dbReference type="RuleBase" id="RU003707"/>
    </source>
</evidence>
<dbReference type="AlphaFoldDB" id="A0A2P7QQX8"/>
<dbReference type="Gene3D" id="3.90.226.10">
    <property type="entry name" value="2-enoyl-CoA Hydratase, Chain A, domain 1"/>
    <property type="match status" value="1"/>
</dbReference>
<evidence type="ECO:0000313" key="4">
    <source>
        <dbReference type="EMBL" id="PSJ40349.1"/>
    </source>
</evidence>
<dbReference type="SUPFAM" id="SSF52096">
    <property type="entry name" value="ClpP/crotonase"/>
    <property type="match status" value="1"/>
</dbReference>
<sequence>MSSAVITERRGRVLIIRLNRPKANAIDTGTSRALYQAFMELEQDDGLSVGIITAGGERFFSAGWDLKAGEAVDADHGPGGFAGLTELFGLRKPVIAAVNGLAVGGGFELVLAADLILAVPHAEFFLPEARIGITPDSGGVFRLPRRLPRALAMDMLFTGKRLSAEQALLYGLINAVVAPEELLPRAISLAEDIAESAPLALQAIKELVAETEHLSLPQAFVAQRAGDMPCYRRMLKSQDAEEGVRAFGEGRQPCWQGK</sequence>